<keyword evidence="2" id="KW-0041">Annexin</keyword>
<dbReference type="SUPFAM" id="SSF47874">
    <property type="entry name" value="Annexin"/>
    <property type="match status" value="1"/>
</dbReference>
<dbReference type="Pfam" id="PF00191">
    <property type="entry name" value="Annexin"/>
    <property type="match status" value="1"/>
</dbReference>
<dbReference type="EMBL" id="JBEDUW010000007">
    <property type="protein sequence ID" value="KAK9912897.1"/>
    <property type="molecule type" value="Genomic_DNA"/>
</dbReference>
<keyword evidence="4" id="KW-1185">Reference proteome</keyword>
<dbReference type="InterPro" id="IPR037104">
    <property type="entry name" value="Annexin_sf"/>
</dbReference>
<dbReference type="GO" id="GO:0005544">
    <property type="term" value="F:calcium-dependent phospholipid binding"/>
    <property type="evidence" value="ECO:0007669"/>
    <property type="project" value="InterPro"/>
</dbReference>
<proteinExistence type="predicted"/>
<gene>
    <name evidence="3" type="ORF">M0R45_036730</name>
</gene>
<evidence type="ECO:0000256" key="1">
    <source>
        <dbReference type="ARBA" id="ARBA00022737"/>
    </source>
</evidence>
<dbReference type="Gene3D" id="1.10.220.10">
    <property type="entry name" value="Annexin"/>
    <property type="match status" value="1"/>
</dbReference>
<comment type="caution">
    <text evidence="3">The sequence shown here is derived from an EMBL/GenBank/DDBJ whole genome shotgun (WGS) entry which is preliminary data.</text>
</comment>
<organism evidence="3 4">
    <name type="scientific">Rubus argutus</name>
    <name type="common">Southern blackberry</name>
    <dbReference type="NCBI Taxonomy" id="59490"/>
    <lineage>
        <taxon>Eukaryota</taxon>
        <taxon>Viridiplantae</taxon>
        <taxon>Streptophyta</taxon>
        <taxon>Embryophyta</taxon>
        <taxon>Tracheophyta</taxon>
        <taxon>Spermatophyta</taxon>
        <taxon>Magnoliopsida</taxon>
        <taxon>eudicotyledons</taxon>
        <taxon>Gunneridae</taxon>
        <taxon>Pentapetalae</taxon>
        <taxon>rosids</taxon>
        <taxon>fabids</taxon>
        <taxon>Rosales</taxon>
        <taxon>Rosaceae</taxon>
        <taxon>Rosoideae</taxon>
        <taxon>Rosoideae incertae sedis</taxon>
        <taxon>Rubus</taxon>
    </lineage>
</organism>
<dbReference type="GO" id="GO:0005509">
    <property type="term" value="F:calcium ion binding"/>
    <property type="evidence" value="ECO:0007669"/>
    <property type="project" value="InterPro"/>
</dbReference>
<evidence type="ECO:0000256" key="2">
    <source>
        <dbReference type="ARBA" id="ARBA00023216"/>
    </source>
</evidence>
<sequence length="76" mass="8524">MGSLRVPEAVPPPDQDCERLKKAFDGFGTDEEAVIWVLGHRNASQRRKIRELINSFTISPSLIVSVLNSLEISEMQ</sequence>
<accession>A0AAW1W0G9</accession>
<keyword evidence="1" id="KW-0677">Repeat</keyword>
<dbReference type="Proteomes" id="UP001457282">
    <property type="component" value="Unassembled WGS sequence"/>
</dbReference>
<dbReference type="AlphaFoldDB" id="A0AAW1W0G9"/>
<dbReference type="PROSITE" id="PS51897">
    <property type="entry name" value="ANNEXIN_2"/>
    <property type="match status" value="1"/>
</dbReference>
<name>A0AAW1W0G9_RUBAR</name>
<reference evidence="3 4" key="1">
    <citation type="journal article" date="2023" name="G3 (Bethesda)">
        <title>A chromosome-length genome assembly and annotation of blackberry (Rubus argutus, cv. 'Hillquist').</title>
        <authorList>
            <person name="Bruna T."/>
            <person name="Aryal R."/>
            <person name="Dudchenko O."/>
            <person name="Sargent D.J."/>
            <person name="Mead D."/>
            <person name="Buti M."/>
            <person name="Cavallini A."/>
            <person name="Hytonen T."/>
            <person name="Andres J."/>
            <person name="Pham M."/>
            <person name="Weisz D."/>
            <person name="Mascagni F."/>
            <person name="Usai G."/>
            <person name="Natali L."/>
            <person name="Bassil N."/>
            <person name="Fernandez G.E."/>
            <person name="Lomsadze A."/>
            <person name="Armour M."/>
            <person name="Olukolu B."/>
            <person name="Poorten T."/>
            <person name="Britton C."/>
            <person name="Davik J."/>
            <person name="Ashrafi H."/>
            <person name="Aiden E.L."/>
            <person name="Borodovsky M."/>
            <person name="Worthington M."/>
        </authorList>
    </citation>
    <scope>NUCLEOTIDE SEQUENCE [LARGE SCALE GENOMIC DNA]</scope>
    <source>
        <strain evidence="3">PI 553951</strain>
    </source>
</reference>
<evidence type="ECO:0000313" key="4">
    <source>
        <dbReference type="Proteomes" id="UP001457282"/>
    </source>
</evidence>
<evidence type="ECO:0000313" key="3">
    <source>
        <dbReference type="EMBL" id="KAK9912897.1"/>
    </source>
</evidence>
<dbReference type="InterPro" id="IPR018502">
    <property type="entry name" value="Annexin_repeat"/>
</dbReference>
<protein>
    <submittedName>
        <fullName evidence="3">Uncharacterized protein</fullName>
    </submittedName>
</protein>